<dbReference type="PANTHER" id="PTHR43581">
    <property type="entry name" value="ATP/GTP PHOSPHATASE"/>
    <property type="match status" value="1"/>
</dbReference>
<dbReference type="CDD" id="cd01026">
    <property type="entry name" value="TOPRIM_OLD"/>
    <property type="match status" value="1"/>
</dbReference>
<feature type="domain" description="OLD protein-like TOPRIM" evidence="2">
    <location>
        <begin position="509"/>
        <end position="573"/>
    </location>
</feature>
<dbReference type="InterPro" id="IPR041685">
    <property type="entry name" value="AAA_GajA/Old/RecF-like"/>
</dbReference>
<gene>
    <name evidence="3" type="ORF">G3569_11850</name>
</gene>
<evidence type="ECO:0000259" key="2">
    <source>
        <dbReference type="Pfam" id="PF20469"/>
    </source>
</evidence>
<dbReference type="SUPFAM" id="SSF52540">
    <property type="entry name" value="P-loop containing nucleoside triphosphate hydrolases"/>
    <property type="match status" value="1"/>
</dbReference>
<dbReference type="Pfam" id="PF20469">
    <property type="entry name" value="OLD-like_TOPRIM"/>
    <property type="match status" value="1"/>
</dbReference>
<dbReference type="Gene3D" id="3.40.50.300">
    <property type="entry name" value="P-loop containing nucleotide triphosphate hydrolases"/>
    <property type="match status" value="2"/>
</dbReference>
<accession>A0A6M1T4S6</accession>
<sequence length="756" mass="86017">MRIAHIEIQNFRKLKSCRIDLGERETIFVGANNTGKTSAIDALILFLKKDRRREIDITDFTLSNWNELNKIGEEWIEKRSDEEEQNLEINQWRPYLPSIDLWLEVEDSELHLVHELFPSLSWDGGLLGVRLSFEPKLNKEQQVEDLYKEFIEAYSKANALSEDDTNGSDLDLWPQSLKDFLDGKLQTFFEVNSYLLDPDEFIEPTDGIANPQDVPEGARPLNSEPFEDLININDINAQRGFADPKSKISSSSDLSRLSVQLRNYYEKHLDPSDLPGKEDIDALRAIDEARKSFDSRLEEKFKSPIDELETIGYPGLSDPQITIKSEVNPIDSLDHDSAVQFSILEGNDGQQELTLPEKYNGLGYQNLISMVFKLIRFRDEWMREGKVEKTSEDSIIEPLHLVLLEEPEAHLHAQVQKVFIDKAYEVLRNHERLNKDSEYSTQLVVSTHSNHVAHEVDFSNLRYFRKEKPSESNSVPVASIINLTDTFGNEPETARFATRYLKATHSNLFFADAVILVEGTSERLLIPYFIKENFSVLDSLYISILEIGGSHAHRLKPLIEKLGLLTLIITDLDSAKKKSNNRLEKAAPERGANQKTKNNTLKEWLPCKENIDELLDCDNLLSSDNQTRVAFQQPIKVKDNNSGEIEFLPYTFEDALAISNNELFGNLEGATGLIKKMQDALNDNSIEEVSTEMFEALNSSSKKATMAMDLLFLEDPGLKALQPPEYIENGLAWLQSQLKDEESDLLIKTEGGQNGS</sequence>
<name>A0A6M1T4S6_9BACT</name>
<dbReference type="InterPro" id="IPR034139">
    <property type="entry name" value="TOPRIM_OLD"/>
</dbReference>
<dbReference type="InterPro" id="IPR027417">
    <property type="entry name" value="P-loop_NTPase"/>
</dbReference>
<protein>
    <submittedName>
        <fullName evidence="3">AAA family ATPase</fullName>
    </submittedName>
</protein>
<dbReference type="RefSeq" id="WP_165269387.1">
    <property type="nucleotide sequence ID" value="NZ_JAALLS010000015.1"/>
</dbReference>
<evidence type="ECO:0000313" key="4">
    <source>
        <dbReference type="Proteomes" id="UP000479132"/>
    </source>
</evidence>
<keyword evidence="4" id="KW-1185">Reference proteome</keyword>
<dbReference type="Proteomes" id="UP000479132">
    <property type="component" value="Unassembled WGS sequence"/>
</dbReference>
<evidence type="ECO:0000313" key="3">
    <source>
        <dbReference type="EMBL" id="NGP89047.1"/>
    </source>
</evidence>
<dbReference type="AlphaFoldDB" id="A0A6M1T4S6"/>
<evidence type="ECO:0000259" key="1">
    <source>
        <dbReference type="Pfam" id="PF13175"/>
    </source>
</evidence>
<dbReference type="PANTHER" id="PTHR43581:SF2">
    <property type="entry name" value="EXCINUCLEASE ATPASE SUBUNIT"/>
    <property type="match status" value="1"/>
</dbReference>
<dbReference type="InterPro" id="IPR051396">
    <property type="entry name" value="Bact_Antivir_Def_Nuclease"/>
</dbReference>
<reference evidence="3 4" key="1">
    <citation type="submission" date="2020-02" db="EMBL/GenBank/DDBJ databases">
        <title>Aliifodinibius halophilus 2W32, complete genome.</title>
        <authorList>
            <person name="Li Y."/>
            <person name="Wu S."/>
        </authorList>
    </citation>
    <scope>NUCLEOTIDE SEQUENCE [LARGE SCALE GENOMIC DNA]</scope>
    <source>
        <strain evidence="3 4">2W32</strain>
    </source>
</reference>
<proteinExistence type="predicted"/>
<dbReference type="Pfam" id="PF13175">
    <property type="entry name" value="AAA_15"/>
    <property type="match status" value="1"/>
</dbReference>
<dbReference type="EMBL" id="JAALLS010000015">
    <property type="protein sequence ID" value="NGP89047.1"/>
    <property type="molecule type" value="Genomic_DNA"/>
</dbReference>
<feature type="domain" description="Endonuclease GajA/Old nuclease/RecF-like AAA" evidence="1">
    <location>
        <begin position="1"/>
        <end position="453"/>
    </location>
</feature>
<comment type="caution">
    <text evidence="3">The sequence shown here is derived from an EMBL/GenBank/DDBJ whole genome shotgun (WGS) entry which is preliminary data.</text>
</comment>
<organism evidence="3 4">
    <name type="scientific">Fodinibius halophilus</name>
    <dbReference type="NCBI Taxonomy" id="1736908"/>
    <lineage>
        <taxon>Bacteria</taxon>
        <taxon>Pseudomonadati</taxon>
        <taxon>Balneolota</taxon>
        <taxon>Balneolia</taxon>
        <taxon>Balneolales</taxon>
        <taxon>Balneolaceae</taxon>
        <taxon>Fodinibius</taxon>
    </lineage>
</organism>